<dbReference type="OrthoDB" id="4955136at2759"/>
<dbReference type="KEGG" id="mtr:11417177"/>
<evidence type="ECO:0000256" key="1">
    <source>
        <dbReference type="SAM" id="MobiDB-lite"/>
    </source>
</evidence>
<dbReference type="InterPro" id="IPR024752">
    <property type="entry name" value="Myb/SANT-like_dom"/>
</dbReference>
<reference evidence="4" key="3">
    <citation type="submission" date="2015-04" db="UniProtKB">
        <authorList>
            <consortium name="EnsemblPlants"/>
        </authorList>
    </citation>
    <scope>IDENTIFICATION</scope>
    <source>
        <strain evidence="4">cv. Jemalong A17</strain>
    </source>
</reference>
<dbReference type="EnsemblPlants" id="AES59265">
    <property type="protein sequence ID" value="AES59265"/>
    <property type="gene ID" value="MTR_1g016370"/>
</dbReference>
<protein>
    <submittedName>
        <fullName evidence="3">Myb/SANT-like DNA-binding domain protein</fullName>
    </submittedName>
</protein>
<proteinExistence type="predicted"/>
<evidence type="ECO:0000313" key="4">
    <source>
        <dbReference type="EnsemblPlants" id="AES59265"/>
    </source>
</evidence>
<feature type="compositionally biased region" description="Polar residues" evidence="1">
    <location>
        <begin position="201"/>
        <end position="210"/>
    </location>
</feature>
<evidence type="ECO:0000259" key="2">
    <source>
        <dbReference type="Pfam" id="PF12776"/>
    </source>
</evidence>
<feature type="compositionally biased region" description="Polar residues" evidence="1">
    <location>
        <begin position="1"/>
        <end position="22"/>
    </location>
</feature>
<dbReference type="PaxDb" id="3880-AES59265"/>
<dbReference type="EMBL" id="CM001217">
    <property type="protein sequence ID" value="AES59265.1"/>
    <property type="molecule type" value="Genomic_DNA"/>
</dbReference>
<name>G7IB81_MEDTR</name>
<evidence type="ECO:0000313" key="5">
    <source>
        <dbReference type="Proteomes" id="UP000002051"/>
    </source>
</evidence>
<sequence length="322" mass="36158">MVNTKKNVVCSSSPNDGGQKTKANWDYKSTENFVKACLEQVSKRERVGTSFTKKGWNNIKAQFHNLTGLKYEKAQLKNRYDSLRKDWRAWYNLFGRETGLGWDPVNNTAVAPDEWWETKQLENPLYEKFRNKGLPFANELTTLFMDVVANGEYTWAPSCGVLPCVFEDDDNDDNDVVAVEGSGDSEDASVGATIEFANIGLNSSQQTDGQKSGEKRKRAVRADKPSQKKASASSKIAEAVSLIAETCRSRNDAEGNASIGEVMAELHTMDEISNDLYLHAQCCNLLMFKPAREIFISLRGSEEKKLNWLKHTIDNPLPFMTM</sequence>
<evidence type="ECO:0000313" key="3">
    <source>
        <dbReference type="EMBL" id="AES59265.1"/>
    </source>
</evidence>
<dbReference type="PANTHER" id="PTHR31704:SF49">
    <property type="entry name" value="MYB_SANT-LIKE DOMAIN-CONTAINING PROTEIN"/>
    <property type="match status" value="1"/>
</dbReference>
<reference evidence="3 5" key="1">
    <citation type="journal article" date="2011" name="Nature">
        <title>The Medicago genome provides insight into the evolution of rhizobial symbioses.</title>
        <authorList>
            <person name="Young N.D."/>
            <person name="Debelle F."/>
            <person name="Oldroyd G.E."/>
            <person name="Geurts R."/>
            <person name="Cannon S.B."/>
            <person name="Udvardi M.K."/>
            <person name="Benedito V.A."/>
            <person name="Mayer K.F."/>
            <person name="Gouzy J."/>
            <person name="Schoof H."/>
            <person name="Van de Peer Y."/>
            <person name="Proost S."/>
            <person name="Cook D.R."/>
            <person name="Meyers B.C."/>
            <person name="Spannagl M."/>
            <person name="Cheung F."/>
            <person name="De Mita S."/>
            <person name="Krishnakumar V."/>
            <person name="Gundlach H."/>
            <person name="Zhou S."/>
            <person name="Mudge J."/>
            <person name="Bharti A.K."/>
            <person name="Murray J.D."/>
            <person name="Naoumkina M.A."/>
            <person name="Rosen B."/>
            <person name="Silverstein K.A."/>
            <person name="Tang H."/>
            <person name="Rombauts S."/>
            <person name="Zhao P.X."/>
            <person name="Zhou P."/>
            <person name="Barbe V."/>
            <person name="Bardou P."/>
            <person name="Bechner M."/>
            <person name="Bellec A."/>
            <person name="Berger A."/>
            <person name="Berges H."/>
            <person name="Bidwell S."/>
            <person name="Bisseling T."/>
            <person name="Choisne N."/>
            <person name="Couloux A."/>
            <person name="Denny R."/>
            <person name="Deshpande S."/>
            <person name="Dai X."/>
            <person name="Doyle J.J."/>
            <person name="Dudez A.M."/>
            <person name="Farmer A.D."/>
            <person name="Fouteau S."/>
            <person name="Franken C."/>
            <person name="Gibelin C."/>
            <person name="Gish J."/>
            <person name="Goldstein S."/>
            <person name="Gonzalez A.J."/>
            <person name="Green P.J."/>
            <person name="Hallab A."/>
            <person name="Hartog M."/>
            <person name="Hua A."/>
            <person name="Humphray S.J."/>
            <person name="Jeong D.H."/>
            <person name="Jing Y."/>
            <person name="Jocker A."/>
            <person name="Kenton S.M."/>
            <person name="Kim D.J."/>
            <person name="Klee K."/>
            <person name="Lai H."/>
            <person name="Lang C."/>
            <person name="Lin S."/>
            <person name="Macmil S.L."/>
            <person name="Magdelenat G."/>
            <person name="Matthews L."/>
            <person name="McCorrison J."/>
            <person name="Monaghan E.L."/>
            <person name="Mun J.H."/>
            <person name="Najar F.Z."/>
            <person name="Nicholson C."/>
            <person name="Noirot C."/>
            <person name="O'Bleness M."/>
            <person name="Paule C.R."/>
            <person name="Poulain J."/>
            <person name="Prion F."/>
            <person name="Qin B."/>
            <person name="Qu C."/>
            <person name="Retzel E.F."/>
            <person name="Riddle C."/>
            <person name="Sallet E."/>
            <person name="Samain S."/>
            <person name="Samson N."/>
            <person name="Sanders I."/>
            <person name="Saurat O."/>
            <person name="Scarpelli C."/>
            <person name="Schiex T."/>
            <person name="Segurens B."/>
            <person name="Severin A.J."/>
            <person name="Sherrier D.J."/>
            <person name="Shi R."/>
            <person name="Sims S."/>
            <person name="Singer S.R."/>
            <person name="Sinharoy S."/>
            <person name="Sterck L."/>
            <person name="Viollet A."/>
            <person name="Wang B.B."/>
            <person name="Wang K."/>
            <person name="Wang M."/>
            <person name="Wang X."/>
            <person name="Warfsmann J."/>
            <person name="Weissenbach J."/>
            <person name="White D.D."/>
            <person name="White J.D."/>
            <person name="Wiley G.B."/>
            <person name="Wincker P."/>
            <person name="Xing Y."/>
            <person name="Yang L."/>
            <person name="Yao Z."/>
            <person name="Ying F."/>
            <person name="Zhai J."/>
            <person name="Zhou L."/>
            <person name="Zuber A."/>
            <person name="Denarie J."/>
            <person name="Dixon R.A."/>
            <person name="May G.D."/>
            <person name="Schwartz D.C."/>
            <person name="Rogers J."/>
            <person name="Quetier F."/>
            <person name="Town C.D."/>
            <person name="Roe B.A."/>
        </authorList>
    </citation>
    <scope>NUCLEOTIDE SEQUENCE [LARGE SCALE GENOMIC DNA]</scope>
    <source>
        <strain evidence="3">A17</strain>
        <strain evidence="4 5">cv. Jemalong A17</strain>
    </source>
</reference>
<dbReference type="Pfam" id="PF12776">
    <property type="entry name" value="Myb_DNA-bind_3"/>
    <property type="match status" value="1"/>
</dbReference>
<keyword evidence="3" id="KW-0238">DNA-binding</keyword>
<accession>G7IB81</accession>
<gene>
    <name evidence="4" type="primary">11417177</name>
    <name evidence="3" type="ordered locus">MTR_1g016370</name>
</gene>
<reference evidence="3 5" key="2">
    <citation type="journal article" date="2014" name="BMC Genomics">
        <title>An improved genome release (version Mt4.0) for the model legume Medicago truncatula.</title>
        <authorList>
            <person name="Tang H."/>
            <person name="Krishnakumar V."/>
            <person name="Bidwell S."/>
            <person name="Rosen B."/>
            <person name="Chan A."/>
            <person name="Zhou S."/>
            <person name="Gentzbittel L."/>
            <person name="Childs K.L."/>
            <person name="Yandell M."/>
            <person name="Gundlach H."/>
            <person name="Mayer K.F."/>
            <person name="Schwartz D.C."/>
            <person name="Town C.D."/>
        </authorList>
    </citation>
    <scope>GENOME REANNOTATION</scope>
    <source>
        <strain evidence="4 5">cv. Jemalong A17</strain>
    </source>
</reference>
<feature type="domain" description="Myb/SANT-like" evidence="2">
    <location>
        <begin position="25"/>
        <end position="117"/>
    </location>
</feature>
<dbReference type="GO" id="GO:0003677">
    <property type="term" value="F:DNA binding"/>
    <property type="evidence" value="ECO:0007669"/>
    <property type="project" value="UniProtKB-KW"/>
</dbReference>
<feature type="region of interest" description="Disordered" evidence="1">
    <location>
        <begin position="1"/>
        <end position="23"/>
    </location>
</feature>
<organism evidence="3 5">
    <name type="scientific">Medicago truncatula</name>
    <name type="common">Barrel medic</name>
    <name type="synonym">Medicago tribuloides</name>
    <dbReference type="NCBI Taxonomy" id="3880"/>
    <lineage>
        <taxon>Eukaryota</taxon>
        <taxon>Viridiplantae</taxon>
        <taxon>Streptophyta</taxon>
        <taxon>Embryophyta</taxon>
        <taxon>Tracheophyta</taxon>
        <taxon>Spermatophyta</taxon>
        <taxon>Magnoliopsida</taxon>
        <taxon>eudicotyledons</taxon>
        <taxon>Gunneridae</taxon>
        <taxon>Pentapetalae</taxon>
        <taxon>rosids</taxon>
        <taxon>fabids</taxon>
        <taxon>Fabales</taxon>
        <taxon>Fabaceae</taxon>
        <taxon>Papilionoideae</taxon>
        <taxon>50 kb inversion clade</taxon>
        <taxon>NPAAA clade</taxon>
        <taxon>Hologalegina</taxon>
        <taxon>IRL clade</taxon>
        <taxon>Trifolieae</taxon>
        <taxon>Medicago</taxon>
    </lineage>
</organism>
<dbReference type="STRING" id="3880.G7IB81"/>
<dbReference type="Proteomes" id="UP000002051">
    <property type="component" value="Unassembled WGS sequence"/>
</dbReference>
<keyword evidence="5" id="KW-1185">Reference proteome</keyword>
<dbReference type="eggNOG" id="ENOG502SSDT">
    <property type="taxonomic scope" value="Eukaryota"/>
</dbReference>
<dbReference type="PANTHER" id="PTHR31704">
    <property type="entry name" value="MYB/SANT-LIKE DNA-BINDING DOMAIN PROTEIN-RELATED"/>
    <property type="match status" value="1"/>
</dbReference>
<dbReference type="HOGENOM" id="CLU_060020_1_0_1"/>
<dbReference type="AlphaFoldDB" id="G7IB81"/>
<feature type="region of interest" description="Disordered" evidence="1">
    <location>
        <begin position="201"/>
        <end position="233"/>
    </location>
</feature>
<dbReference type="OMA" id="REFAWAP"/>